<evidence type="ECO:0000256" key="3">
    <source>
        <dbReference type="ARBA" id="ARBA00023002"/>
    </source>
</evidence>
<evidence type="ECO:0000256" key="2">
    <source>
        <dbReference type="ARBA" id="ARBA00022857"/>
    </source>
</evidence>
<comment type="similarity">
    <text evidence="1">Belongs to the short-chain dehydrogenases/reductases (SDR) family.</text>
</comment>
<dbReference type="STRING" id="1182545.A0A072PQN0"/>
<dbReference type="AlphaFoldDB" id="A0A072PQN0"/>
<proteinExistence type="inferred from homology"/>
<dbReference type="PANTHER" id="PTHR43618:SF2">
    <property type="entry name" value="CHAIN DEHYDROGENASE, PUTATIVE (AFU_ORTHOLOGUE AFUA_6G06930)-RELATED"/>
    <property type="match status" value="1"/>
</dbReference>
<protein>
    <submittedName>
        <fullName evidence="4">Alcohol dehydrogenase</fullName>
    </submittedName>
</protein>
<reference evidence="4 5" key="1">
    <citation type="submission" date="2013-03" db="EMBL/GenBank/DDBJ databases">
        <title>The Genome Sequence of Exophiala aquamarina CBS 119918.</title>
        <authorList>
            <consortium name="The Broad Institute Genomics Platform"/>
            <person name="Cuomo C."/>
            <person name="de Hoog S."/>
            <person name="Gorbushina A."/>
            <person name="Walker B."/>
            <person name="Young S.K."/>
            <person name="Zeng Q."/>
            <person name="Gargeya S."/>
            <person name="Fitzgerald M."/>
            <person name="Haas B."/>
            <person name="Abouelleil A."/>
            <person name="Allen A.W."/>
            <person name="Alvarado L."/>
            <person name="Arachchi H.M."/>
            <person name="Berlin A.M."/>
            <person name="Chapman S.B."/>
            <person name="Gainer-Dewar J."/>
            <person name="Goldberg J."/>
            <person name="Griggs A."/>
            <person name="Gujja S."/>
            <person name="Hansen M."/>
            <person name="Howarth C."/>
            <person name="Imamovic A."/>
            <person name="Ireland A."/>
            <person name="Larimer J."/>
            <person name="McCowan C."/>
            <person name="Murphy C."/>
            <person name="Pearson M."/>
            <person name="Poon T.W."/>
            <person name="Priest M."/>
            <person name="Roberts A."/>
            <person name="Saif S."/>
            <person name="Shea T."/>
            <person name="Sisk P."/>
            <person name="Sykes S."/>
            <person name="Wortman J."/>
            <person name="Nusbaum C."/>
            <person name="Birren B."/>
        </authorList>
    </citation>
    <scope>NUCLEOTIDE SEQUENCE [LARGE SCALE GENOMIC DNA]</scope>
    <source>
        <strain evidence="4 5">CBS 119918</strain>
    </source>
</reference>
<dbReference type="EMBL" id="AMGV01000001">
    <property type="protein sequence ID" value="KEF62409.1"/>
    <property type="molecule type" value="Genomic_DNA"/>
</dbReference>
<dbReference type="InterPro" id="IPR002347">
    <property type="entry name" value="SDR_fam"/>
</dbReference>
<sequence length="203" mass="22094">MVEKCERCFGVKATAIKGDIGIVADCIRLVNETIKTLGGLDIIVNNAGWTKFTDFNDLEALTHEEWLKCWQVNVMSHLVLMQQASPIFNTNDDGGVLLVTSSVAGIALGGSSMGYAVTKAAGLQLVRCLAYTQGPKIRVNAILPGLLLTEWGLKFSEEQLQMSKDQAVLKQETNLEDCADAFLFAARNSSMTGREIIVGMFCQ</sequence>
<dbReference type="InterPro" id="IPR052178">
    <property type="entry name" value="Sec_Metab_Biosynth_SDR"/>
</dbReference>
<keyword evidence="5" id="KW-1185">Reference proteome</keyword>
<dbReference type="PANTHER" id="PTHR43618">
    <property type="entry name" value="7-ALPHA-HYDROXYSTEROID DEHYDROGENASE"/>
    <property type="match status" value="1"/>
</dbReference>
<evidence type="ECO:0000313" key="4">
    <source>
        <dbReference type="EMBL" id="KEF62409.1"/>
    </source>
</evidence>
<gene>
    <name evidence="4" type="ORF">A1O9_00381</name>
</gene>
<dbReference type="PRINTS" id="PR00081">
    <property type="entry name" value="GDHRDH"/>
</dbReference>
<dbReference type="InterPro" id="IPR036291">
    <property type="entry name" value="NAD(P)-bd_dom_sf"/>
</dbReference>
<feature type="non-terminal residue" evidence="4">
    <location>
        <position position="203"/>
    </location>
</feature>
<dbReference type="VEuPathDB" id="FungiDB:A1O9_00381"/>
<dbReference type="OrthoDB" id="37659at2759"/>
<comment type="caution">
    <text evidence="4">The sequence shown here is derived from an EMBL/GenBank/DDBJ whole genome shotgun (WGS) entry which is preliminary data.</text>
</comment>
<evidence type="ECO:0000313" key="5">
    <source>
        <dbReference type="Proteomes" id="UP000027920"/>
    </source>
</evidence>
<evidence type="ECO:0000256" key="1">
    <source>
        <dbReference type="ARBA" id="ARBA00006484"/>
    </source>
</evidence>
<dbReference type="PRINTS" id="PR00080">
    <property type="entry name" value="SDRFAMILY"/>
</dbReference>
<dbReference type="GeneID" id="25275333"/>
<keyword evidence="2" id="KW-0521">NADP</keyword>
<dbReference type="CDD" id="cd05233">
    <property type="entry name" value="SDR_c"/>
    <property type="match status" value="1"/>
</dbReference>
<dbReference type="RefSeq" id="XP_013264999.1">
    <property type="nucleotide sequence ID" value="XM_013409545.1"/>
</dbReference>
<dbReference type="SUPFAM" id="SSF51735">
    <property type="entry name" value="NAD(P)-binding Rossmann-fold domains"/>
    <property type="match status" value="1"/>
</dbReference>
<dbReference type="GO" id="GO:0016491">
    <property type="term" value="F:oxidoreductase activity"/>
    <property type="evidence" value="ECO:0007669"/>
    <property type="project" value="UniProtKB-KW"/>
</dbReference>
<dbReference type="Proteomes" id="UP000027920">
    <property type="component" value="Unassembled WGS sequence"/>
</dbReference>
<dbReference type="Gene3D" id="3.40.50.720">
    <property type="entry name" value="NAD(P)-binding Rossmann-like Domain"/>
    <property type="match status" value="1"/>
</dbReference>
<dbReference type="PROSITE" id="PS00061">
    <property type="entry name" value="ADH_SHORT"/>
    <property type="match status" value="1"/>
</dbReference>
<accession>A0A072PQN0</accession>
<dbReference type="HOGENOM" id="CLU_010194_1_3_1"/>
<keyword evidence="3" id="KW-0560">Oxidoreductase</keyword>
<name>A0A072PQN0_9EURO</name>
<dbReference type="Pfam" id="PF13561">
    <property type="entry name" value="adh_short_C2"/>
    <property type="match status" value="1"/>
</dbReference>
<organism evidence="4 5">
    <name type="scientific">Exophiala aquamarina CBS 119918</name>
    <dbReference type="NCBI Taxonomy" id="1182545"/>
    <lineage>
        <taxon>Eukaryota</taxon>
        <taxon>Fungi</taxon>
        <taxon>Dikarya</taxon>
        <taxon>Ascomycota</taxon>
        <taxon>Pezizomycotina</taxon>
        <taxon>Eurotiomycetes</taxon>
        <taxon>Chaetothyriomycetidae</taxon>
        <taxon>Chaetothyriales</taxon>
        <taxon>Herpotrichiellaceae</taxon>
        <taxon>Exophiala</taxon>
    </lineage>
</organism>
<dbReference type="InterPro" id="IPR020904">
    <property type="entry name" value="Sc_DH/Rdtase_CS"/>
</dbReference>